<name>A0A3E0IB08_9PSEU</name>
<keyword evidence="2" id="KW-1185">Reference proteome</keyword>
<evidence type="ECO:0000313" key="1">
    <source>
        <dbReference type="EMBL" id="REH55918.1"/>
    </source>
</evidence>
<accession>A0A3E0IB08</accession>
<reference evidence="1 2" key="1">
    <citation type="submission" date="2018-08" db="EMBL/GenBank/DDBJ databases">
        <title>Genomic Encyclopedia of Archaeal and Bacterial Type Strains, Phase II (KMG-II): from individual species to whole genera.</title>
        <authorList>
            <person name="Goeker M."/>
        </authorList>
    </citation>
    <scope>NUCLEOTIDE SEQUENCE [LARGE SCALE GENOMIC DNA]</scope>
    <source>
        <strain evidence="1 2">DSM 45791</strain>
    </source>
</reference>
<organism evidence="1 2">
    <name type="scientific">Kutzneria buriramensis</name>
    <dbReference type="NCBI Taxonomy" id="1045776"/>
    <lineage>
        <taxon>Bacteria</taxon>
        <taxon>Bacillati</taxon>
        <taxon>Actinomycetota</taxon>
        <taxon>Actinomycetes</taxon>
        <taxon>Pseudonocardiales</taxon>
        <taxon>Pseudonocardiaceae</taxon>
        <taxon>Kutzneria</taxon>
    </lineage>
</organism>
<sequence>MSHRTRVSGVWTPSPIEREAAWELYVELATRITTVEQKPGAGIVREELNSIYSLFACTRDILRKYGPELAPRGRAGGVTFAGIAVEMVNTVLRPLLTKWHPALAEWEATRLPGTSVVVHERGWEQIDVLRTEVAETRHVLLDLATELHDAMHIEPVLSPPVPGGARPL</sequence>
<comment type="caution">
    <text evidence="1">The sequence shown here is derived from an EMBL/GenBank/DDBJ whole genome shotgun (WGS) entry which is preliminary data.</text>
</comment>
<evidence type="ECO:0000313" key="2">
    <source>
        <dbReference type="Proteomes" id="UP000256269"/>
    </source>
</evidence>
<dbReference type="Proteomes" id="UP000256269">
    <property type="component" value="Unassembled WGS sequence"/>
</dbReference>
<dbReference type="EMBL" id="QUNO01000001">
    <property type="protein sequence ID" value="REH55918.1"/>
    <property type="molecule type" value="Genomic_DNA"/>
</dbReference>
<gene>
    <name evidence="1" type="ORF">BCF44_101946</name>
</gene>
<dbReference type="AlphaFoldDB" id="A0A3E0IB08"/>
<proteinExistence type="predicted"/>
<protein>
    <submittedName>
        <fullName evidence="1">Uncharacterized protein</fullName>
    </submittedName>
</protein>